<dbReference type="EC" id="3.2.1.28" evidence="3 7"/>
<protein>
    <recommendedName>
        <fullName evidence="4 7">Trehalase</fullName>
        <ecNumber evidence="3 7">3.2.1.28</ecNumber>
    </recommendedName>
    <alternativeName>
        <fullName evidence="7">Alpha-trehalose glucohydrolase</fullName>
    </alternativeName>
</protein>
<dbReference type="Gene3D" id="1.50.10.10">
    <property type="match status" value="1"/>
</dbReference>
<dbReference type="PROSITE" id="PS00928">
    <property type="entry name" value="TREHALASE_2"/>
    <property type="match status" value="1"/>
</dbReference>
<evidence type="ECO:0000256" key="5">
    <source>
        <dbReference type="ARBA" id="ARBA00022801"/>
    </source>
</evidence>
<evidence type="ECO:0000313" key="9">
    <source>
        <dbReference type="EMBL" id="GBP39852.1"/>
    </source>
</evidence>
<comment type="catalytic activity">
    <reaction evidence="1 7">
        <text>alpha,alpha-trehalose + H2O = alpha-D-glucose + beta-D-glucose</text>
        <dbReference type="Rhea" id="RHEA:32675"/>
        <dbReference type="ChEBI" id="CHEBI:15377"/>
        <dbReference type="ChEBI" id="CHEBI:15903"/>
        <dbReference type="ChEBI" id="CHEBI:16551"/>
        <dbReference type="ChEBI" id="CHEBI:17925"/>
        <dbReference type="EC" id="3.2.1.28"/>
    </reaction>
</comment>
<comment type="caution">
    <text evidence="9">The sequence shown here is derived from an EMBL/GenBank/DDBJ whole genome shotgun (WGS) entry which is preliminary data.</text>
</comment>
<evidence type="ECO:0000256" key="1">
    <source>
        <dbReference type="ARBA" id="ARBA00001576"/>
    </source>
</evidence>
<feature type="region of interest" description="Disordered" evidence="8">
    <location>
        <begin position="604"/>
        <end position="631"/>
    </location>
</feature>
<dbReference type="InterPro" id="IPR001661">
    <property type="entry name" value="Glyco_hydro_37"/>
</dbReference>
<dbReference type="GO" id="GO:0005993">
    <property type="term" value="P:trehalose catabolic process"/>
    <property type="evidence" value="ECO:0007669"/>
    <property type="project" value="TreeGrafter"/>
</dbReference>
<dbReference type="PROSITE" id="PS51257">
    <property type="entry name" value="PROKAR_LIPOPROTEIN"/>
    <property type="match status" value="1"/>
</dbReference>
<dbReference type="PRINTS" id="PR00744">
    <property type="entry name" value="GLHYDRLASE37"/>
</dbReference>
<comment type="similarity">
    <text evidence="2 7">Belongs to the glycosyl hydrolase 37 family.</text>
</comment>
<dbReference type="GO" id="GO:0004555">
    <property type="term" value="F:alpha,alpha-trehalase activity"/>
    <property type="evidence" value="ECO:0007669"/>
    <property type="project" value="UniProtKB-EC"/>
</dbReference>
<evidence type="ECO:0000313" key="10">
    <source>
        <dbReference type="Proteomes" id="UP000299102"/>
    </source>
</evidence>
<evidence type="ECO:0000256" key="3">
    <source>
        <dbReference type="ARBA" id="ARBA00012757"/>
    </source>
</evidence>
<feature type="compositionally biased region" description="Polar residues" evidence="8">
    <location>
        <begin position="614"/>
        <end position="631"/>
    </location>
</feature>
<dbReference type="InterPro" id="IPR018232">
    <property type="entry name" value="Glyco_hydro_37_CS"/>
</dbReference>
<evidence type="ECO:0000256" key="2">
    <source>
        <dbReference type="ARBA" id="ARBA00005615"/>
    </source>
</evidence>
<dbReference type="Proteomes" id="UP000299102">
    <property type="component" value="Unassembled WGS sequence"/>
</dbReference>
<reference evidence="9 10" key="1">
    <citation type="journal article" date="2019" name="Commun. Biol.">
        <title>The bagworm genome reveals a unique fibroin gene that provides high tensile strength.</title>
        <authorList>
            <person name="Kono N."/>
            <person name="Nakamura H."/>
            <person name="Ohtoshi R."/>
            <person name="Tomita M."/>
            <person name="Numata K."/>
            <person name="Arakawa K."/>
        </authorList>
    </citation>
    <scope>NUCLEOTIDE SEQUENCE [LARGE SCALE GENOMIC DNA]</scope>
</reference>
<organism evidence="9 10">
    <name type="scientific">Eumeta variegata</name>
    <name type="common">Bagworm moth</name>
    <name type="synonym">Eumeta japonica</name>
    <dbReference type="NCBI Taxonomy" id="151549"/>
    <lineage>
        <taxon>Eukaryota</taxon>
        <taxon>Metazoa</taxon>
        <taxon>Ecdysozoa</taxon>
        <taxon>Arthropoda</taxon>
        <taxon>Hexapoda</taxon>
        <taxon>Insecta</taxon>
        <taxon>Pterygota</taxon>
        <taxon>Neoptera</taxon>
        <taxon>Endopterygota</taxon>
        <taxon>Lepidoptera</taxon>
        <taxon>Glossata</taxon>
        <taxon>Ditrysia</taxon>
        <taxon>Tineoidea</taxon>
        <taxon>Psychidae</taxon>
        <taxon>Oiketicinae</taxon>
        <taxon>Eumeta</taxon>
    </lineage>
</organism>
<keyword evidence="6 7" id="KW-0326">Glycosidase</keyword>
<dbReference type="AlphaFoldDB" id="A0A4C1VN71"/>
<name>A0A4C1VN71_EUMVA</name>
<dbReference type="PANTHER" id="PTHR23403:SF1">
    <property type="entry name" value="TREHALASE"/>
    <property type="match status" value="1"/>
</dbReference>
<dbReference type="STRING" id="151549.A0A4C1VN71"/>
<dbReference type="SUPFAM" id="SSF48208">
    <property type="entry name" value="Six-hairpin glycosidases"/>
    <property type="match status" value="1"/>
</dbReference>
<dbReference type="PANTHER" id="PTHR23403">
    <property type="entry name" value="TREHALASE"/>
    <property type="match status" value="1"/>
</dbReference>
<keyword evidence="10" id="KW-1185">Reference proteome</keyword>
<evidence type="ECO:0000256" key="8">
    <source>
        <dbReference type="SAM" id="MobiDB-lite"/>
    </source>
</evidence>
<dbReference type="Pfam" id="PF01204">
    <property type="entry name" value="Trehalase"/>
    <property type="match status" value="1"/>
</dbReference>
<gene>
    <name evidence="9" type="ORF">EVAR_29082_1</name>
</gene>
<evidence type="ECO:0000256" key="6">
    <source>
        <dbReference type="ARBA" id="ARBA00023295"/>
    </source>
</evidence>
<keyword evidence="5 7" id="KW-0378">Hydrolase</keyword>
<sequence length="631" mass="71471">MILVCARRLPRGVPLYPMLGFLGACAAQALAFSSVCTSAIYCQGGLLNRVQLSRIFQDSKTFVDLHLVYSENDTLADFSKLLNKTNGNPSREMLKEFVSKYFMDGDELEHWMPSDFNPDPPLLNRIRDPNLRKFAKDVVSIWTRLGRRVISNVIVHPESYSFLPVPNGFIVPGGRFKELYYWDSFWTVRGLLVSNMHQTARGMIENLLHLVDVLGYVPNGSRRYYLGRSQPPLLAAMVASYFSETGDLSWLEKYTPTVERELRFWLDHKKVSVNVKNSEYVLLRYLADEHSFGPRPESYFEDYMTARIFPDEPAREAFYAEMKSAAESGWDFSSRWFVTADGEADGNLTDVRASRILPVDLNAIFAGALELVGDFRDRLKDRRAARKWWSLARYWRSAIDAVLWNDEDGVWYDYDAQARVPRRYFYPSCVAPLWAGAVERYAAPVYAARLVRYLLRSGALDFPGGVPASVLHSGEQWDYPNAWPPLQSILIGGLEASGQFEARRLAREQAALWVRANHLGYTTWHKMFEKYSAVQPGHEGGGGEYSVQDGFGWTNGVLLELLHLYGGELTLHDNAMEAASRRRPYVPAHAGLVTNPVVMPPVVRTPLSEPKSGQVETFNSTSSANNIPEPK</sequence>
<proteinExistence type="inferred from homology"/>
<accession>A0A4C1VN71</accession>
<dbReference type="EMBL" id="BGZK01000372">
    <property type="protein sequence ID" value="GBP39852.1"/>
    <property type="molecule type" value="Genomic_DNA"/>
</dbReference>
<dbReference type="OrthoDB" id="3542292at2759"/>
<dbReference type="InterPro" id="IPR008928">
    <property type="entry name" value="6-hairpin_glycosidase_sf"/>
</dbReference>
<dbReference type="InterPro" id="IPR012341">
    <property type="entry name" value="6hp_glycosidase-like_sf"/>
</dbReference>
<evidence type="ECO:0000256" key="7">
    <source>
        <dbReference type="RuleBase" id="RU361180"/>
    </source>
</evidence>
<evidence type="ECO:0000256" key="4">
    <source>
        <dbReference type="ARBA" id="ARBA00019905"/>
    </source>
</evidence>